<accession>A0A1W5D9A8</accession>
<proteinExistence type="predicted"/>
<name>A0A1W5D9A8_9LECA</name>
<reference evidence="3" key="1">
    <citation type="submission" date="2017-03" db="EMBL/GenBank/DDBJ databases">
        <authorList>
            <person name="Sharma R."/>
            <person name="Thines M."/>
        </authorList>
    </citation>
    <scope>NUCLEOTIDE SEQUENCE [LARGE SCALE GENOMIC DNA]</scope>
</reference>
<evidence type="ECO:0000313" key="2">
    <source>
        <dbReference type="EMBL" id="SLM39713.1"/>
    </source>
</evidence>
<evidence type="ECO:0000256" key="1">
    <source>
        <dbReference type="SAM" id="MobiDB-lite"/>
    </source>
</evidence>
<feature type="region of interest" description="Disordered" evidence="1">
    <location>
        <begin position="71"/>
        <end position="100"/>
    </location>
</feature>
<keyword evidence="3" id="KW-1185">Reference proteome</keyword>
<dbReference type="AlphaFoldDB" id="A0A1W5D9A8"/>
<sequence>MWLRRLLKELVDQGGPNATIVYGDNQGALALTKNPTQHGRTKHIDIQHHFVRENKAAGEVDLRYVPTANNWPMGSPKHFQGRLSGISGSGSGWKNDDQYN</sequence>
<dbReference type="CDD" id="cd09272">
    <property type="entry name" value="RNase_HI_RT_Ty1"/>
    <property type="match status" value="1"/>
</dbReference>
<protein>
    <submittedName>
        <fullName evidence="2">Reverse gag-pol polyprotein</fullName>
    </submittedName>
</protein>
<dbReference type="Proteomes" id="UP000192927">
    <property type="component" value="Unassembled WGS sequence"/>
</dbReference>
<organism evidence="2 3">
    <name type="scientific">Lasallia pustulata</name>
    <dbReference type="NCBI Taxonomy" id="136370"/>
    <lineage>
        <taxon>Eukaryota</taxon>
        <taxon>Fungi</taxon>
        <taxon>Dikarya</taxon>
        <taxon>Ascomycota</taxon>
        <taxon>Pezizomycotina</taxon>
        <taxon>Lecanoromycetes</taxon>
        <taxon>OSLEUM clade</taxon>
        <taxon>Umbilicariomycetidae</taxon>
        <taxon>Umbilicariales</taxon>
        <taxon>Umbilicariaceae</taxon>
        <taxon>Lasallia</taxon>
    </lineage>
</organism>
<dbReference type="EMBL" id="FWEW01003541">
    <property type="protein sequence ID" value="SLM39713.1"/>
    <property type="molecule type" value="Genomic_DNA"/>
</dbReference>
<evidence type="ECO:0000313" key="3">
    <source>
        <dbReference type="Proteomes" id="UP000192927"/>
    </source>
</evidence>